<feature type="domain" description="Fatty acid synthase subunit PfaD N-terminal" evidence="1">
    <location>
        <begin position="20"/>
        <end position="81"/>
    </location>
</feature>
<dbReference type="STRING" id="360411.AC812_14430"/>
<evidence type="ECO:0000259" key="2">
    <source>
        <dbReference type="Pfam" id="PF21607"/>
    </source>
</evidence>
<dbReference type="EMBL" id="LGHJ01000019">
    <property type="protein sequence ID" value="KPL73957.1"/>
    <property type="molecule type" value="Genomic_DNA"/>
</dbReference>
<dbReference type="RefSeq" id="WP_061917861.1">
    <property type="nucleotide sequence ID" value="NZ_DF967971.1"/>
</dbReference>
<proteinExistence type="predicted"/>
<keyword evidence="3" id="KW-0560">Oxidoreductase</keyword>
<dbReference type="InterPro" id="IPR040981">
    <property type="entry name" value="PfaD_N"/>
</dbReference>
<feature type="domain" description="[Acyl-carrier-protein] S-malonyltransferase-like inserted helical" evidence="2">
    <location>
        <begin position="398"/>
        <end position="477"/>
    </location>
</feature>
<accession>A0A0P6XGF3</accession>
<dbReference type="GO" id="GO:0051213">
    <property type="term" value="F:dioxygenase activity"/>
    <property type="evidence" value="ECO:0007669"/>
    <property type="project" value="UniProtKB-KW"/>
</dbReference>
<dbReference type="SUPFAM" id="SSF51395">
    <property type="entry name" value="FMN-linked oxidoreductases"/>
    <property type="match status" value="1"/>
</dbReference>
<dbReference type="Gene3D" id="3.20.20.70">
    <property type="entry name" value="Aldolase class I"/>
    <property type="match status" value="2"/>
</dbReference>
<dbReference type="AlphaFoldDB" id="A0A0P6XGF3"/>
<gene>
    <name evidence="3" type="ORF">AC812_14430</name>
</gene>
<organism evidence="3 4">
    <name type="scientific">Bellilinea caldifistulae</name>
    <dbReference type="NCBI Taxonomy" id="360411"/>
    <lineage>
        <taxon>Bacteria</taxon>
        <taxon>Bacillati</taxon>
        <taxon>Chloroflexota</taxon>
        <taxon>Anaerolineae</taxon>
        <taxon>Anaerolineales</taxon>
        <taxon>Anaerolineaceae</taxon>
        <taxon>Bellilinea</taxon>
    </lineage>
</organism>
<dbReference type="Pfam" id="PF18328">
    <property type="entry name" value="PfaD_N"/>
    <property type="match status" value="1"/>
</dbReference>
<evidence type="ECO:0000259" key="1">
    <source>
        <dbReference type="Pfam" id="PF18328"/>
    </source>
</evidence>
<dbReference type="Pfam" id="PF21607">
    <property type="entry name" value="FabD_helical_ins"/>
    <property type="match status" value="1"/>
</dbReference>
<keyword evidence="3" id="KW-0223">Dioxygenase</keyword>
<dbReference type="PANTHER" id="PTHR32332">
    <property type="entry name" value="2-NITROPROPANE DIOXYGENASE"/>
    <property type="match status" value="1"/>
</dbReference>
<dbReference type="NCBIfam" id="TIGR02814">
    <property type="entry name" value="pfaD_fam"/>
    <property type="match status" value="1"/>
</dbReference>
<dbReference type="OrthoDB" id="9805460at2"/>
<dbReference type="InterPro" id="IPR049489">
    <property type="entry name" value="FabD-like_helical_ins"/>
</dbReference>
<dbReference type="CDD" id="cd04742">
    <property type="entry name" value="NPD_FabD"/>
    <property type="match status" value="1"/>
</dbReference>
<protein>
    <submittedName>
        <fullName evidence="3">2-nitropropane dioxygenase</fullName>
    </submittedName>
</protein>
<dbReference type="Proteomes" id="UP000050514">
    <property type="component" value="Unassembled WGS sequence"/>
</dbReference>
<evidence type="ECO:0000313" key="4">
    <source>
        <dbReference type="Proteomes" id="UP000050514"/>
    </source>
</evidence>
<reference evidence="3 4" key="1">
    <citation type="submission" date="2015-07" db="EMBL/GenBank/DDBJ databases">
        <title>Draft genome of Bellilinea caldifistulae DSM 17877.</title>
        <authorList>
            <person name="Hemp J."/>
            <person name="Ward L.M."/>
            <person name="Pace L.A."/>
            <person name="Fischer W.W."/>
        </authorList>
    </citation>
    <scope>NUCLEOTIDE SEQUENCE [LARGE SCALE GENOMIC DNA]</scope>
    <source>
        <strain evidence="3 4">GOMI-1</strain>
    </source>
</reference>
<dbReference type="Pfam" id="PF03060">
    <property type="entry name" value="NMO"/>
    <property type="match status" value="1"/>
</dbReference>
<dbReference type="PATRIC" id="fig|360411.5.peg.2588"/>
<sequence>MDPLKIGSHTRFNSPQNLFWSGDTAALSTDVEIIRQRLLSLDSPLLVVTDGQNVWLTDEGTILPGEKNSTTSYRWLATLPPSPIESLGDSSFQEWYGCRYAYYSGAMANGIASTRLVIAMGKAGFLASFGAAGLSPERIEAAIHEVQTALPQGPYAFNLINSPNEPALERRAAELYVQHGIRSVEASAYLEITPALVYYRANGLISQPDGTIRIQNRLIAKLSRKEVARQFMLPAPDEILNQLVQENRLTETQANLARRVPMADDITVEADSGGHTDNRPLVGLLPSILTLRDEIQDQMQYPVPIRIGAAGGISTPQAALAALMMGAAYIVTGSVNQACIEAGASEHTRRLLAQADMADVTMAPAADMFEMGVKVQVLKRGTMFAMRASKLYELYSRYPSLEAIPVEELQKLEKTVFKRPVEEIWQDTVRFFQQRDPRQLERAEKDPRHKMALVFRWYLGLSSRWSNSGEKGREMDYQIWCGPAMGAFNEWVRGTYLEKPENRSVVDIALHILTGAAYLQRVRLLNAYGVQTSPDLERYQPLQPLTESILEKA</sequence>
<name>A0A0P6XGF3_9CHLR</name>
<dbReference type="InterPro" id="IPR014179">
    <property type="entry name" value="PfaD-like_TIM-barrel"/>
</dbReference>
<dbReference type="PANTHER" id="PTHR32332:SF20">
    <property type="entry name" value="2-NITROPROPANE DIOXYGENASE-LIKE PROTEIN"/>
    <property type="match status" value="1"/>
</dbReference>
<evidence type="ECO:0000313" key="3">
    <source>
        <dbReference type="EMBL" id="KPL73957.1"/>
    </source>
</evidence>
<comment type="caution">
    <text evidence="3">The sequence shown here is derived from an EMBL/GenBank/DDBJ whole genome shotgun (WGS) entry which is preliminary data.</text>
</comment>
<dbReference type="InterPro" id="IPR013785">
    <property type="entry name" value="Aldolase_TIM"/>
</dbReference>
<keyword evidence="4" id="KW-1185">Reference proteome</keyword>